<dbReference type="NCBIfam" id="TIGR00051">
    <property type="entry name" value="YbgC/FadM family acyl-CoA thioesterase"/>
    <property type="match status" value="1"/>
</dbReference>
<evidence type="ECO:0000256" key="1">
    <source>
        <dbReference type="ARBA" id="ARBA00005953"/>
    </source>
</evidence>
<dbReference type="EMBL" id="VSIV01000053">
    <property type="protein sequence ID" value="TYB34731.1"/>
    <property type="molecule type" value="Genomic_DNA"/>
</dbReference>
<dbReference type="Pfam" id="PF13279">
    <property type="entry name" value="4HBT_2"/>
    <property type="match status" value="1"/>
</dbReference>
<comment type="caution">
    <text evidence="3">The sequence shown here is derived from an EMBL/GenBank/DDBJ whole genome shotgun (WGS) entry which is preliminary data.</text>
</comment>
<evidence type="ECO:0000256" key="2">
    <source>
        <dbReference type="ARBA" id="ARBA00022801"/>
    </source>
</evidence>
<dbReference type="PANTHER" id="PTHR31793:SF27">
    <property type="entry name" value="NOVEL THIOESTERASE SUPERFAMILY DOMAIN AND SAPOSIN A-TYPE DOMAIN CONTAINING PROTEIN (0610012H03RIK)"/>
    <property type="match status" value="1"/>
</dbReference>
<keyword evidence="2" id="KW-0378">Hydrolase</keyword>
<proteinExistence type="inferred from homology"/>
<dbReference type="SUPFAM" id="SSF54637">
    <property type="entry name" value="Thioesterase/thiol ester dehydrase-isomerase"/>
    <property type="match status" value="1"/>
</dbReference>
<gene>
    <name evidence="3" type="ORF">FXF49_02090</name>
</gene>
<dbReference type="GO" id="GO:0047617">
    <property type="term" value="F:fatty acyl-CoA hydrolase activity"/>
    <property type="evidence" value="ECO:0007669"/>
    <property type="project" value="TreeGrafter"/>
</dbReference>
<protein>
    <submittedName>
        <fullName evidence="3">Acyl-CoA thioesterase</fullName>
    </submittedName>
</protein>
<dbReference type="InterPro" id="IPR029069">
    <property type="entry name" value="HotDog_dom_sf"/>
</dbReference>
<dbReference type="RefSeq" id="WP_303700254.1">
    <property type="nucleotide sequence ID" value="NZ_VSIV01000053.1"/>
</dbReference>
<dbReference type="Proteomes" id="UP000323337">
    <property type="component" value="Unassembled WGS sequence"/>
</dbReference>
<dbReference type="InterPro" id="IPR006684">
    <property type="entry name" value="YbgC/YbaW"/>
</dbReference>
<dbReference type="AlphaFoldDB" id="A0A5D0MS13"/>
<evidence type="ECO:0000313" key="4">
    <source>
        <dbReference type="Proteomes" id="UP000323337"/>
    </source>
</evidence>
<dbReference type="InterPro" id="IPR050563">
    <property type="entry name" value="4-hydroxybenzoyl-CoA_TE"/>
</dbReference>
<comment type="similarity">
    <text evidence="1">Belongs to the 4-hydroxybenzoyl-CoA thioesterase family.</text>
</comment>
<sequence>MKYRFKEEINVRFADLDAYGHVNNATFFTYLETARTNTFLDAFNNLMEKGLLLIVVKAECSYLKPITLKDRVFVEFGITSKGKTSFVIEYEINNGKSTTFATASTTMVCLDKNSGKPVKVPDELEEYLLG</sequence>
<dbReference type="Gene3D" id="3.10.129.10">
    <property type="entry name" value="Hotdog Thioesterase"/>
    <property type="match status" value="1"/>
</dbReference>
<dbReference type="PANTHER" id="PTHR31793">
    <property type="entry name" value="4-HYDROXYBENZOYL-COA THIOESTERASE FAMILY MEMBER"/>
    <property type="match status" value="1"/>
</dbReference>
<accession>A0A5D0MS13</accession>
<dbReference type="CDD" id="cd00586">
    <property type="entry name" value="4HBT"/>
    <property type="match status" value="1"/>
</dbReference>
<reference evidence="3 4" key="1">
    <citation type="submission" date="2019-08" db="EMBL/GenBank/DDBJ databases">
        <title>Genomic characterization of a novel candidate phylum (ARYD3) from a high temperature, high salinity tertiary oil reservoir in north central Oklahoma, USA.</title>
        <authorList>
            <person name="Youssef N.H."/>
            <person name="Yadav A."/>
            <person name="Elshahed M.S."/>
        </authorList>
    </citation>
    <scope>NUCLEOTIDE SEQUENCE [LARGE SCALE GENOMIC DNA]</scope>
    <source>
        <strain evidence="3">ARYD1</strain>
    </source>
</reference>
<evidence type="ECO:0000313" key="3">
    <source>
        <dbReference type="EMBL" id="TYB34731.1"/>
    </source>
</evidence>
<dbReference type="PIRSF" id="PIRSF003230">
    <property type="entry name" value="YbgC"/>
    <property type="match status" value="1"/>
</dbReference>
<name>A0A5D0MS13_FLESI</name>
<organism evidence="3 4">
    <name type="scientific">Flexistipes sinusarabici</name>
    <dbReference type="NCBI Taxonomy" id="2352"/>
    <lineage>
        <taxon>Bacteria</taxon>
        <taxon>Pseudomonadati</taxon>
        <taxon>Deferribacterota</taxon>
        <taxon>Deferribacteres</taxon>
        <taxon>Deferribacterales</taxon>
        <taxon>Flexistipitaceae</taxon>
        <taxon>Flexistipes</taxon>
    </lineage>
</organism>